<evidence type="ECO:0000256" key="7">
    <source>
        <dbReference type="PIRSR" id="PIRSR600223-1"/>
    </source>
</evidence>
<evidence type="ECO:0000256" key="3">
    <source>
        <dbReference type="ARBA" id="ARBA00013208"/>
    </source>
</evidence>
<feature type="active site" evidence="7">
    <location>
        <position position="110"/>
    </location>
</feature>
<dbReference type="GO" id="GO:0016020">
    <property type="term" value="C:membrane"/>
    <property type="evidence" value="ECO:0007669"/>
    <property type="project" value="UniProtKB-SubCell"/>
</dbReference>
<dbReference type="PROSITE" id="PS00760">
    <property type="entry name" value="SPASE_I_2"/>
    <property type="match status" value="1"/>
</dbReference>
<evidence type="ECO:0000256" key="4">
    <source>
        <dbReference type="ARBA" id="ARBA00019232"/>
    </source>
</evidence>
<dbReference type="SUPFAM" id="SSF51306">
    <property type="entry name" value="LexA/Signal peptidase"/>
    <property type="match status" value="1"/>
</dbReference>
<dbReference type="CDD" id="cd06530">
    <property type="entry name" value="S26_SPase_I"/>
    <property type="match status" value="1"/>
</dbReference>
<dbReference type="Gene3D" id="2.10.109.10">
    <property type="entry name" value="Umud Fragment, subunit A"/>
    <property type="match status" value="1"/>
</dbReference>
<organism evidence="11 12">
    <name type="scientific">Swaminathania salitolerans</name>
    <dbReference type="NCBI Taxonomy" id="182838"/>
    <lineage>
        <taxon>Bacteria</taxon>
        <taxon>Pseudomonadati</taxon>
        <taxon>Pseudomonadota</taxon>
        <taxon>Alphaproteobacteria</taxon>
        <taxon>Acetobacterales</taxon>
        <taxon>Acetobacteraceae</taxon>
        <taxon>Swaminathania</taxon>
    </lineage>
</organism>
<dbReference type="PROSITE" id="PS00501">
    <property type="entry name" value="SPASE_I_1"/>
    <property type="match status" value="1"/>
</dbReference>
<reference evidence="11 12" key="1">
    <citation type="submission" date="2019-07" db="EMBL/GenBank/DDBJ databases">
        <title>Whole genome shotgun sequence of Swaminathania salitolerans NBRC 104436.</title>
        <authorList>
            <person name="Hosoyama A."/>
            <person name="Uohara A."/>
            <person name="Ohji S."/>
            <person name="Ichikawa N."/>
        </authorList>
    </citation>
    <scope>NUCLEOTIDE SEQUENCE [LARGE SCALE GENOMIC DNA]</scope>
    <source>
        <strain evidence="11 12">NBRC 104436</strain>
    </source>
</reference>
<dbReference type="RefSeq" id="WP_147092372.1">
    <property type="nucleotide sequence ID" value="NZ_BJVC01000001.1"/>
</dbReference>
<feature type="transmembrane region" description="Helical" evidence="8">
    <location>
        <begin position="21"/>
        <end position="39"/>
    </location>
</feature>
<dbReference type="GO" id="GO:0009003">
    <property type="term" value="F:signal peptidase activity"/>
    <property type="evidence" value="ECO:0007669"/>
    <property type="project" value="UniProtKB-EC"/>
</dbReference>
<dbReference type="PANTHER" id="PTHR43390:SF1">
    <property type="entry name" value="CHLOROPLAST PROCESSING PEPTIDASE"/>
    <property type="match status" value="1"/>
</dbReference>
<evidence type="ECO:0000256" key="8">
    <source>
        <dbReference type="RuleBase" id="RU003993"/>
    </source>
</evidence>
<dbReference type="Proteomes" id="UP000321405">
    <property type="component" value="Unassembled WGS sequence"/>
</dbReference>
<keyword evidence="12" id="KW-1185">Reference proteome</keyword>
<gene>
    <name evidence="11" type="primary">sipf</name>
    <name evidence="11" type="ORF">SSA02_05820</name>
</gene>
<dbReference type="GO" id="GO:0006465">
    <property type="term" value="P:signal peptide processing"/>
    <property type="evidence" value="ECO:0007669"/>
    <property type="project" value="InterPro"/>
</dbReference>
<dbReference type="GO" id="GO:0004252">
    <property type="term" value="F:serine-type endopeptidase activity"/>
    <property type="evidence" value="ECO:0007669"/>
    <property type="project" value="InterPro"/>
</dbReference>
<keyword evidence="8" id="KW-1133">Transmembrane helix</keyword>
<dbReference type="Pfam" id="PF10502">
    <property type="entry name" value="Peptidase_S26"/>
    <property type="match status" value="1"/>
</dbReference>
<accession>A0A511BM51</accession>
<dbReference type="PRINTS" id="PR00727">
    <property type="entry name" value="LEADERPTASE"/>
</dbReference>
<keyword evidence="8" id="KW-0812">Transmembrane</keyword>
<dbReference type="EC" id="3.4.21.89" evidence="3 8"/>
<evidence type="ECO:0000313" key="12">
    <source>
        <dbReference type="Proteomes" id="UP000321405"/>
    </source>
</evidence>
<dbReference type="InterPro" id="IPR000223">
    <property type="entry name" value="Pept_S26A_signal_pept_1"/>
</dbReference>
<dbReference type="InterPro" id="IPR019756">
    <property type="entry name" value="Pept_S26A_signal_pept_1_Ser-AS"/>
</dbReference>
<feature type="active site" evidence="7">
    <location>
        <position position="49"/>
    </location>
</feature>
<evidence type="ECO:0000313" key="11">
    <source>
        <dbReference type="EMBL" id="GEL01419.1"/>
    </source>
</evidence>
<keyword evidence="5 8" id="KW-0645">Protease</keyword>
<dbReference type="InterPro" id="IPR036286">
    <property type="entry name" value="LexA/Signal_pep-like_sf"/>
</dbReference>
<comment type="subcellular location">
    <subcellularLocation>
        <location evidence="9">Membrane</location>
        <topology evidence="9">Single-pass type II membrane protein</topology>
    </subcellularLocation>
</comment>
<evidence type="ECO:0000256" key="6">
    <source>
        <dbReference type="ARBA" id="ARBA00022801"/>
    </source>
</evidence>
<dbReference type="InterPro" id="IPR019757">
    <property type="entry name" value="Pept_S26A_signal_pept_1_Lys-AS"/>
</dbReference>
<dbReference type="OrthoDB" id="9815782at2"/>
<proteinExistence type="inferred from homology"/>
<comment type="similarity">
    <text evidence="2 9">Belongs to the peptidase S26 family.</text>
</comment>
<evidence type="ECO:0000256" key="1">
    <source>
        <dbReference type="ARBA" id="ARBA00000677"/>
    </source>
</evidence>
<dbReference type="NCBIfam" id="TIGR02227">
    <property type="entry name" value="sigpep_I_bact"/>
    <property type="match status" value="1"/>
</dbReference>
<evidence type="ECO:0000256" key="9">
    <source>
        <dbReference type="RuleBase" id="RU362042"/>
    </source>
</evidence>
<keyword evidence="6 8" id="KW-0378">Hydrolase</keyword>
<protein>
    <recommendedName>
        <fullName evidence="4 8">Signal peptidase I</fullName>
        <ecNumber evidence="3 8">3.4.21.89</ecNumber>
    </recommendedName>
</protein>
<dbReference type="PANTHER" id="PTHR43390">
    <property type="entry name" value="SIGNAL PEPTIDASE I"/>
    <property type="match status" value="1"/>
</dbReference>
<dbReference type="InterPro" id="IPR019533">
    <property type="entry name" value="Peptidase_S26"/>
</dbReference>
<sequence>MNEKIREAQTSDRRQDTPLETVRFVLSWLLVLVVIRTVLVEPFTIPSGSMIPTLQVGDYVFVTKFDYGWSRFSLPFSPDLFKGRIWGAAPHRGDVAVFRYTQNTSEDYIKRIIGLPGDHVQVTGGELYINGEKVPRRALGAYSVDDERGDAQTGMRYLETLPPSKGGVSVTHQILKQTDAGEPNNTREYIVPEGYFFAMGDNRDNSSDSRFQADNGRDLGYVPMVNLVGKARFVWFSYEARHPVWQFWQWPFEIRWSHLFAVMD</sequence>
<keyword evidence="8" id="KW-0472">Membrane</keyword>
<comment type="caution">
    <text evidence="11">The sequence shown here is derived from an EMBL/GenBank/DDBJ whole genome shotgun (WGS) entry which is preliminary data.</text>
</comment>
<name>A0A511BM51_9PROT</name>
<comment type="catalytic activity">
    <reaction evidence="1 8">
        <text>Cleavage of hydrophobic, N-terminal signal or leader sequences from secreted and periplasmic proteins.</text>
        <dbReference type="EC" id="3.4.21.89"/>
    </reaction>
</comment>
<evidence type="ECO:0000259" key="10">
    <source>
        <dbReference type="Pfam" id="PF10502"/>
    </source>
</evidence>
<evidence type="ECO:0000256" key="2">
    <source>
        <dbReference type="ARBA" id="ARBA00009370"/>
    </source>
</evidence>
<evidence type="ECO:0000256" key="5">
    <source>
        <dbReference type="ARBA" id="ARBA00022670"/>
    </source>
</evidence>
<feature type="domain" description="Peptidase S26" evidence="10">
    <location>
        <begin position="20"/>
        <end position="236"/>
    </location>
</feature>
<dbReference type="AlphaFoldDB" id="A0A511BM51"/>
<dbReference type="EMBL" id="BJVC01000001">
    <property type="protein sequence ID" value="GEL01419.1"/>
    <property type="molecule type" value="Genomic_DNA"/>
</dbReference>